<dbReference type="GO" id="GO:0006406">
    <property type="term" value="P:mRNA export from nucleus"/>
    <property type="evidence" value="ECO:0007669"/>
    <property type="project" value="InterPro"/>
</dbReference>
<dbReference type="EMBL" id="JAUCMV010000001">
    <property type="protein sequence ID" value="KAK0424623.1"/>
    <property type="molecule type" value="Genomic_DNA"/>
</dbReference>
<dbReference type="InterPro" id="IPR016024">
    <property type="entry name" value="ARM-type_fold"/>
</dbReference>
<evidence type="ECO:0000256" key="1">
    <source>
        <dbReference type="ARBA" id="ARBA00004123"/>
    </source>
</evidence>
<dbReference type="Pfam" id="PF09088">
    <property type="entry name" value="MIF4G_like"/>
    <property type="match status" value="1"/>
</dbReference>
<comment type="subcellular location">
    <subcellularLocation>
        <location evidence="1">Nucleus</location>
    </subcellularLocation>
</comment>
<dbReference type="GO" id="GO:0003729">
    <property type="term" value="F:mRNA binding"/>
    <property type="evidence" value="ECO:0007669"/>
    <property type="project" value="TreeGrafter"/>
</dbReference>
<dbReference type="PANTHER" id="PTHR12412:SF2">
    <property type="entry name" value="NUCLEAR CAP-BINDING PROTEIN SUBUNIT 1"/>
    <property type="match status" value="1"/>
</dbReference>
<keyword evidence="6" id="KW-0943">RNA-mediated gene silencing</keyword>
<accession>A0AA39M8H4</accession>
<gene>
    <name evidence="13" type="ORF">QR680_008755</name>
</gene>
<dbReference type="GO" id="GO:0006370">
    <property type="term" value="P:7-methylguanosine mRNA capping"/>
    <property type="evidence" value="ECO:0007669"/>
    <property type="project" value="UniProtKB-KW"/>
</dbReference>
<evidence type="ECO:0000256" key="10">
    <source>
        <dbReference type="SAM" id="Coils"/>
    </source>
</evidence>
<reference evidence="13" key="1">
    <citation type="submission" date="2023-06" db="EMBL/GenBank/DDBJ databases">
        <title>Genomic analysis of the entomopathogenic nematode Steinernema hermaphroditum.</title>
        <authorList>
            <person name="Schwarz E.M."/>
            <person name="Heppert J.K."/>
            <person name="Baniya A."/>
            <person name="Schwartz H.T."/>
            <person name="Tan C.-H."/>
            <person name="Antoshechkin I."/>
            <person name="Sternberg P.W."/>
            <person name="Goodrich-Blair H."/>
            <person name="Dillman A.R."/>
        </authorList>
    </citation>
    <scope>NUCLEOTIDE SEQUENCE</scope>
    <source>
        <strain evidence="13">PS9179</strain>
        <tissue evidence="13">Whole animal</tissue>
    </source>
</reference>
<feature type="coiled-coil region" evidence="10">
    <location>
        <begin position="647"/>
        <end position="681"/>
    </location>
</feature>
<dbReference type="InterPro" id="IPR015172">
    <property type="entry name" value="MIF4G-like_typ-1"/>
</dbReference>
<keyword evidence="10" id="KW-0175">Coiled coil</keyword>
<dbReference type="PANTHER" id="PTHR12412">
    <property type="entry name" value="CAP BINDING PROTEIN"/>
    <property type="match status" value="1"/>
</dbReference>
<dbReference type="SUPFAM" id="SSF48371">
    <property type="entry name" value="ARM repeat"/>
    <property type="match status" value="3"/>
</dbReference>
<evidence type="ECO:0000256" key="6">
    <source>
        <dbReference type="ARBA" id="ARBA00023158"/>
    </source>
</evidence>
<name>A0AA39M8H4_9BILA</name>
<dbReference type="FunFam" id="1.25.40.180:FF:000010">
    <property type="entry name" value="Nuclear cap-binding protein subunit 1"/>
    <property type="match status" value="1"/>
</dbReference>
<dbReference type="Pfam" id="PF02854">
    <property type="entry name" value="MIF4G"/>
    <property type="match status" value="1"/>
</dbReference>
<keyword evidence="4" id="KW-0507">mRNA processing</keyword>
<dbReference type="GO" id="GO:0000339">
    <property type="term" value="F:RNA cap binding"/>
    <property type="evidence" value="ECO:0007669"/>
    <property type="project" value="InterPro"/>
</dbReference>
<protein>
    <recommendedName>
        <fullName evidence="3">Nuclear cap-binding protein subunit 1</fullName>
    </recommendedName>
    <alternativeName>
        <fullName evidence="9">80 kDa nuclear cap-binding protein</fullName>
    </alternativeName>
</protein>
<organism evidence="13 14">
    <name type="scientific">Steinernema hermaphroditum</name>
    <dbReference type="NCBI Taxonomy" id="289476"/>
    <lineage>
        <taxon>Eukaryota</taxon>
        <taxon>Metazoa</taxon>
        <taxon>Ecdysozoa</taxon>
        <taxon>Nematoda</taxon>
        <taxon>Chromadorea</taxon>
        <taxon>Rhabditida</taxon>
        <taxon>Tylenchina</taxon>
        <taxon>Panagrolaimomorpha</taxon>
        <taxon>Strongyloidoidea</taxon>
        <taxon>Steinernematidae</taxon>
        <taxon>Steinernema</taxon>
    </lineage>
</organism>
<evidence type="ECO:0000256" key="7">
    <source>
        <dbReference type="ARBA" id="ARBA00023187"/>
    </source>
</evidence>
<evidence type="ECO:0000256" key="4">
    <source>
        <dbReference type="ARBA" id="ARBA00022664"/>
    </source>
</evidence>
<keyword evidence="8" id="KW-0539">Nucleus</keyword>
<feature type="domain" description="MIF4G" evidence="12">
    <location>
        <begin position="34"/>
        <end position="241"/>
    </location>
</feature>
<dbReference type="InterPro" id="IPR027159">
    <property type="entry name" value="CBP80"/>
</dbReference>
<evidence type="ECO:0000313" key="14">
    <source>
        <dbReference type="Proteomes" id="UP001175271"/>
    </source>
</evidence>
<dbReference type="SMART" id="SM00543">
    <property type="entry name" value="MIF4G"/>
    <property type="match status" value="1"/>
</dbReference>
<dbReference type="GO" id="GO:0031047">
    <property type="term" value="P:regulatory ncRNA-mediated gene silencing"/>
    <property type="evidence" value="ECO:0007669"/>
    <property type="project" value="UniProtKB-KW"/>
</dbReference>
<evidence type="ECO:0000259" key="12">
    <source>
        <dbReference type="SMART" id="SM00543"/>
    </source>
</evidence>
<evidence type="ECO:0000256" key="8">
    <source>
        <dbReference type="ARBA" id="ARBA00023242"/>
    </source>
</evidence>
<evidence type="ECO:0000256" key="5">
    <source>
        <dbReference type="ARBA" id="ARBA00023042"/>
    </source>
</evidence>
<dbReference type="GO" id="GO:0005846">
    <property type="term" value="C:nuclear cap binding complex"/>
    <property type="evidence" value="ECO:0007669"/>
    <property type="project" value="InterPro"/>
</dbReference>
<evidence type="ECO:0000313" key="13">
    <source>
        <dbReference type="EMBL" id="KAK0424623.1"/>
    </source>
</evidence>
<feature type="region of interest" description="Disordered" evidence="11">
    <location>
        <begin position="1"/>
        <end position="21"/>
    </location>
</feature>
<evidence type="ECO:0000256" key="2">
    <source>
        <dbReference type="ARBA" id="ARBA00007413"/>
    </source>
</evidence>
<evidence type="ECO:0000256" key="3">
    <source>
        <dbReference type="ARBA" id="ARBA00019879"/>
    </source>
</evidence>
<dbReference type="AlphaFoldDB" id="A0AA39M8H4"/>
<dbReference type="InterPro" id="IPR015174">
    <property type="entry name" value="MIF4G-like_typ-2"/>
</dbReference>
<dbReference type="InterPro" id="IPR003890">
    <property type="entry name" value="MIF4G-like_typ-3"/>
</dbReference>
<evidence type="ECO:0000256" key="11">
    <source>
        <dbReference type="SAM" id="MobiDB-lite"/>
    </source>
</evidence>
<dbReference type="Gene3D" id="1.25.40.180">
    <property type="match status" value="3"/>
</dbReference>
<comment type="caution">
    <text evidence="13">The sequence shown here is derived from an EMBL/GenBank/DDBJ whole genome shotgun (WGS) entry which is preliminary data.</text>
</comment>
<sequence>MSGRSRRRYSDDDDMDDAKRRRGPEIIDLGATIVEHIGSLGVKGASSVESELENLAQMLKGDIDSHKQVILDALSEGVCFQPNKVTMFSTLIGLLNAAKYNFGGEVIKRIVSDLDMYFQKGDFPRCTNIVTFLCDLANAKVVTVSSTLEFLEVFVAAMFDDDVPQVRTDWCCFVVLKSLPYIAQELQAKKPAEFSNVMEAMQKYVEARSRAHVAMLQVWTKTVHEQEDYIDCLWAQISKLKEDNWEEKHLQRYYVAFDSALADALQHNLPGIPLPAHHKYSRYPWPKVVFRLFDYSDCDTDTRTVLPGAHSIERFLIEEDIHNIIRLNILDRRRCATELLDYNKRDVIPLNYVIVECLFAEMMNLPESPAVSLFYGSVLIQLCGLQPGGMPQVLAQAAQLFYERIESMQPSCIQRLIDWFSYHLSNFQYKWSWNDWTDSLTDDQFTPKTFFVREVIEKCLHFSYHQQVTEFLPRLFEKMIPEKPVIIPIYEEDHPDFEVAQKFRDALRAKKTAEEILVILRRAPEQVELEPEAMDQSGPIDPSTFRIFFGVLLEMAHKSFSHNFAAFTRYHETLKVAAEESDELQGCILRTLYESWRNHQQMMFVLIDKLLKMQVLDASIIVAFVFSDEMKSEFERLWLWEILCAAVTRVSKHYQHLKNEIEKLENEARTLNVDVKEESVEIKEEAMDADIDEKVEDLKSSDVSNIARVTSRINELKPRLNKVENALRCILLDVIHKFTVILAEHIMSCDNLGSTVATNWYLYVTGRLRQFFLMYSDQLWYFVEDLQKELFSATTIDSRITEIFDQFKALKC</sequence>
<dbReference type="Proteomes" id="UP001175271">
    <property type="component" value="Unassembled WGS sequence"/>
</dbReference>
<comment type="similarity">
    <text evidence="2">Belongs to the NCBP1 family.</text>
</comment>
<keyword evidence="14" id="KW-1185">Reference proteome</keyword>
<dbReference type="GO" id="GO:0000184">
    <property type="term" value="P:nuclear-transcribed mRNA catabolic process, nonsense-mediated decay"/>
    <property type="evidence" value="ECO:0007669"/>
    <property type="project" value="TreeGrafter"/>
</dbReference>
<keyword evidence="7" id="KW-0508">mRNA splicing</keyword>
<keyword evidence="5" id="KW-0506">mRNA capping</keyword>
<dbReference type="Pfam" id="PF09090">
    <property type="entry name" value="MIF4G_like_2"/>
    <property type="match status" value="1"/>
</dbReference>
<dbReference type="GO" id="GO:0005634">
    <property type="term" value="C:nucleus"/>
    <property type="evidence" value="ECO:0007669"/>
    <property type="project" value="UniProtKB-SubCell"/>
</dbReference>
<dbReference type="GO" id="GO:0008380">
    <property type="term" value="P:RNA splicing"/>
    <property type="evidence" value="ECO:0007669"/>
    <property type="project" value="UniProtKB-KW"/>
</dbReference>
<proteinExistence type="inferred from homology"/>
<evidence type="ECO:0000256" key="9">
    <source>
        <dbReference type="ARBA" id="ARBA00030965"/>
    </source>
</evidence>